<reference evidence="15 16" key="1">
    <citation type="journal article" date="2010" name="Proc. Natl. Acad. Sci. U.S.A.">
        <title>Insights into evolution of multicellular fungi from the assembled chromosomes of the mushroom Coprinopsis cinerea (Coprinus cinereus).</title>
        <authorList>
            <person name="Stajich J.E."/>
            <person name="Wilke S.K."/>
            <person name="Ahren D."/>
            <person name="Au C.H."/>
            <person name="Birren B.W."/>
            <person name="Borodovsky M."/>
            <person name="Burns C."/>
            <person name="Canback B."/>
            <person name="Casselton L.A."/>
            <person name="Cheng C.K."/>
            <person name="Deng J."/>
            <person name="Dietrich F.S."/>
            <person name="Fargo D.C."/>
            <person name="Farman M.L."/>
            <person name="Gathman A.C."/>
            <person name="Goldberg J."/>
            <person name="Guigo R."/>
            <person name="Hoegger P.J."/>
            <person name="Hooker J.B."/>
            <person name="Huggins A."/>
            <person name="James T.Y."/>
            <person name="Kamada T."/>
            <person name="Kilaru S."/>
            <person name="Kodira C."/>
            <person name="Kues U."/>
            <person name="Kupfer D."/>
            <person name="Kwan H.S."/>
            <person name="Lomsadze A."/>
            <person name="Li W."/>
            <person name="Lilly W.W."/>
            <person name="Ma L.J."/>
            <person name="Mackey A.J."/>
            <person name="Manning G."/>
            <person name="Martin F."/>
            <person name="Muraguchi H."/>
            <person name="Natvig D.O."/>
            <person name="Palmerini H."/>
            <person name="Ramesh M.A."/>
            <person name="Rehmeyer C.J."/>
            <person name="Roe B.A."/>
            <person name="Shenoy N."/>
            <person name="Stanke M."/>
            <person name="Ter-Hovhannisyan V."/>
            <person name="Tunlid A."/>
            <person name="Velagapudi R."/>
            <person name="Vision T.J."/>
            <person name="Zeng Q."/>
            <person name="Zolan M.E."/>
            <person name="Pukkila P.J."/>
        </authorList>
    </citation>
    <scope>NUCLEOTIDE SEQUENCE [LARGE SCALE GENOMIC DNA]</scope>
    <source>
        <strain evidence="16">Okayama-7 / 130 / ATCC MYA-4618 / FGSC 9003</strain>
    </source>
</reference>
<evidence type="ECO:0000313" key="15">
    <source>
        <dbReference type="EMBL" id="EAU90686.2"/>
    </source>
</evidence>
<dbReference type="KEGG" id="cci:CC1G_03955"/>
<evidence type="ECO:0000256" key="4">
    <source>
        <dbReference type="ARBA" id="ARBA00022723"/>
    </source>
</evidence>
<dbReference type="CDD" id="cd20335">
    <property type="entry name" value="BRcat_RBR"/>
    <property type="match status" value="1"/>
</dbReference>
<organism evidence="15 16">
    <name type="scientific">Coprinopsis cinerea (strain Okayama-7 / 130 / ATCC MYA-4618 / FGSC 9003)</name>
    <name type="common">Inky cap fungus</name>
    <name type="synonym">Hormographiella aspergillata</name>
    <dbReference type="NCBI Taxonomy" id="240176"/>
    <lineage>
        <taxon>Eukaryota</taxon>
        <taxon>Fungi</taxon>
        <taxon>Dikarya</taxon>
        <taxon>Basidiomycota</taxon>
        <taxon>Agaricomycotina</taxon>
        <taxon>Agaricomycetes</taxon>
        <taxon>Agaricomycetidae</taxon>
        <taxon>Agaricales</taxon>
        <taxon>Agaricineae</taxon>
        <taxon>Psathyrellaceae</taxon>
        <taxon>Coprinopsis</taxon>
    </lineage>
</organism>
<evidence type="ECO:0000256" key="7">
    <source>
        <dbReference type="ARBA" id="ARBA00022786"/>
    </source>
</evidence>
<dbReference type="Gene3D" id="1.20.120.1750">
    <property type="match status" value="1"/>
</dbReference>
<dbReference type="GeneID" id="6007521"/>
<feature type="zinc finger region" description="C3H1-type" evidence="9">
    <location>
        <begin position="114"/>
        <end position="141"/>
    </location>
</feature>
<dbReference type="InterPro" id="IPR027370">
    <property type="entry name" value="Znf-RING_euk"/>
</dbReference>
<dbReference type="OrthoDB" id="1431934at2759"/>
<dbReference type="GO" id="GO:0016567">
    <property type="term" value="P:protein ubiquitination"/>
    <property type="evidence" value="ECO:0007669"/>
    <property type="project" value="InterPro"/>
</dbReference>
<keyword evidence="8 9" id="KW-0862">Zinc</keyword>
<dbReference type="PANTHER" id="PTHR11685">
    <property type="entry name" value="RBR FAMILY RING FINGER AND IBR DOMAIN-CONTAINING"/>
    <property type="match status" value="1"/>
</dbReference>
<keyword evidence="10" id="KW-0175">Coiled coil</keyword>
<feature type="domain" description="C3H1-type" evidence="13">
    <location>
        <begin position="114"/>
        <end position="141"/>
    </location>
</feature>
<keyword evidence="7" id="KW-0833">Ubl conjugation pathway</keyword>
<dbReference type="InterPro" id="IPR001841">
    <property type="entry name" value="Znf_RING"/>
</dbReference>
<evidence type="ECO:0000259" key="14">
    <source>
        <dbReference type="PROSITE" id="PS51873"/>
    </source>
</evidence>
<dbReference type="EMBL" id="AACS02000007">
    <property type="protein sequence ID" value="EAU90686.2"/>
    <property type="molecule type" value="Genomic_DNA"/>
</dbReference>
<dbReference type="InterPro" id="IPR031127">
    <property type="entry name" value="E3_UB_ligase_RBR"/>
</dbReference>
<dbReference type="InterPro" id="IPR000571">
    <property type="entry name" value="Znf_CCCH"/>
</dbReference>
<dbReference type="SMART" id="SM00647">
    <property type="entry name" value="IBR"/>
    <property type="match status" value="2"/>
</dbReference>
<dbReference type="PROSITE" id="PS00518">
    <property type="entry name" value="ZF_RING_1"/>
    <property type="match status" value="1"/>
</dbReference>
<feature type="coiled-coil region" evidence="10">
    <location>
        <begin position="1047"/>
        <end position="1105"/>
    </location>
</feature>
<evidence type="ECO:0000256" key="9">
    <source>
        <dbReference type="PROSITE-ProRule" id="PRU00723"/>
    </source>
</evidence>
<evidence type="ECO:0000256" key="10">
    <source>
        <dbReference type="SAM" id="Coils"/>
    </source>
</evidence>
<feature type="domain" description="RING-type" evidence="14">
    <location>
        <begin position="775"/>
        <end position="988"/>
    </location>
</feature>
<sequence length="1111" mass="126453">MSSLANGETEGHGGVFKSVAGASQRPEGVRDRPPIANGPKAPTVDGAQGTKGKRNRRRKNKGVAMSPEQGPRATEPGSRGVASVGASQPRDKIQNSRQHVDQTLVTGPPLRAILGNKKPCFAWRDGNCPRGDRCRYSHDPKIRDAASEQKALREAEEREKRERLLTEERERREAEQRERERIEREERERQARERQEAERKEREKIERIAREEQARRERERQEAIERKKREEAEARERSRIEQERKRREKEEREAREREAREREQRERRRREAAATIQLVVGGSNLVTFGAGFETRSIIAGFDLCAVVVRNLTADTKKDQVARLFMEELQLDPLTFCVSEMKYDNGGQKAVVLTRVEDSEAIETEVLQGIEWRGRLLEFEMGANALWGKMNASGSNQDLNTLSIFWTVPSTTMIATYTSMEEAQRMARRLDGRMLGGRRIKAAMNERPNGPAARYYVPSSVKVTNLPPHTATHELWEIAETTSIREVKGPVYDLDSFKGTLEAGLKRHDMIRGSFQVTIDGTRVISKVRFPSHETAKRAFAAIEAGQFRFGQNPRLRPVLPQSHEYTISIIRAQYDAQRKLWDEIAEGSRGRDGAFVRINEGRHGRMFIKVLGSNEKEVGALKVRVESLVAGERLGAEYWHSSFLSNQGASFLSRVKTDTGAFVSVDRKVHALRLFGMNEAKAAARAIIEEEVERLGFLEWSIPLQRQSVSFFVRVGLKTLQDALGEDNVSLDLTSTPNRIKIKGGDDARHHLQKLMEEALASVRDGKVVVQRTGDGETCPICYDEVSSPDVLSCGHSYCEACLRHYLISAADSKKFPLVCMGEEATCGKPIAIPIIQRYLTPQRFNRLVDVVFLTYLEQNPRSFKFCTTPDCTQIYQCDNGKATHQCPSCFSKICGQCHEESHDGMSCEQARVHRNPEEQERLNNEWAARNNVKKCPECSRMIMKAEGCNHMTCPCGAHICWRCMGVFDHHEIYTHMHSAHGGIHGDEPAAPPPPPLQPQPIPPLRPFGAQPQAPQADAARRVQEEADRRYAERLRQAEMDALWRRIEMDRRLREQAEQARQILRRRREEQAEELRRRAEAAVAFERAQQRAREEQARRQKENEGGWCTIM</sequence>
<dbReference type="PROSITE" id="PS51873">
    <property type="entry name" value="TRIAD"/>
    <property type="match status" value="1"/>
</dbReference>
<keyword evidence="16" id="KW-1185">Reference proteome</keyword>
<proteinExistence type="predicted"/>
<protein>
    <recommendedName>
        <fullName evidence="2">RBR-type E3 ubiquitin transferase</fullName>
        <ecNumber evidence="2">2.3.2.31</ecNumber>
    </recommendedName>
</protein>
<evidence type="ECO:0000256" key="11">
    <source>
        <dbReference type="SAM" id="MobiDB-lite"/>
    </source>
</evidence>
<keyword evidence="3" id="KW-0808">Transferase</keyword>
<feature type="compositionally biased region" description="Basic residues" evidence="11">
    <location>
        <begin position="51"/>
        <end position="61"/>
    </location>
</feature>
<keyword evidence="4 9" id="KW-0479">Metal-binding</keyword>
<dbReference type="PROSITE" id="PS50103">
    <property type="entry name" value="ZF_C3H1"/>
    <property type="match status" value="1"/>
</dbReference>
<dbReference type="Proteomes" id="UP000001861">
    <property type="component" value="Unassembled WGS sequence"/>
</dbReference>
<dbReference type="AlphaFoldDB" id="A8N8A8"/>
<feature type="compositionally biased region" description="Basic and acidic residues" evidence="11">
    <location>
        <begin position="130"/>
        <end position="263"/>
    </location>
</feature>
<dbReference type="Pfam" id="PF13445">
    <property type="entry name" value="zf-RING_UBOX"/>
    <property type="match status" value="1"/>
</dbReference>
<dbReference type="GO" id="GO:0061630">
    <property type="term" value="F:ubiquitin protein ligase activity"/>
    <property type="evidence" value="ECO:0007669"/>
    <property type="project" value="UniProtKB-EC"/>
</dbReference>
<evidence type="ECO:0000256" key="8">
    <source>
        <dbReference type="ARBA" id="ARBA00022833"/>
    </source>
</evidence>
<evidence type="ECO:0000256" key="1">
    <source>
        <dbReference type="ARBA" id="ARBA00001798"/>
    </source>
</evidence>
<keyword evidence="6 9" id="KW-0863">Zinc-finger</keyword>
<evidence type="ECO:0000313" key="16">
    <source>
        <dbReference type="Proteomes" id="UP000001861"/>
    </source>
</evidence>
<keyword evidence="5" id="KW-0677">Repeat</keyword>
<dbReference type="InterPro" id="IPR013083">
    <property type="entry name" value="Znf_RING/FYVE/PHD"/>
</dbReference>
<evidence type="ECO:0000259" key="13">
    <source>
        <dbReference type="PROSITE" id="PS50103"/>
    </source>
</evidence>
<comment type="catalytic activity">
    <reaction evidence="1">
        <text>[E2 ubiquitin-conjugating enzyme]-S-ubiquitinyl-L-cysteine + [acceptor protein]-L-lysine = [E2 ubiquitin-conjugating enzyme]-L-cysteine + [acceptor protein]-N(6)-ubiquitinyl-L-lysine.</text>
        <dbReference type="EC" id="2.3.2.31"/>
    </reaction>
</comment>
<dbReference type="InParanoid" id="A8N8A8"/>
<feature type="region of interest" description="Disordered" evidence="11">
    <location>
        <begin position="1"/>
        <end position="263"/>
    </location>
</feature>
<gene>
    <name evidence="15" type="ORF">CC1G_03955</name>
</gene>
<evidence type="ECO:0000256" key="2">
    <source>
        <dbReference type="ARBA" id="ARBA00012251"/>
    </source>
</evidence>
<dbReference type="RefSeq" id="XP_001831064.2">
    <property type="nucleotide sequence ID" value="XM_001831012.2"/>
</dbReference>
<dbReference type="GO" id="GO:0008270">
    <property type="term" value="F:zinc ion binding"/>
    <property type="evidence" value="ECO:0007669"/>
    <property type="project" value="UniProtKB-KW"/>
</dbReference>
<dbReference type="eggNOG" id="KOG1812">
    <property type="taxonomic scope" value="Eukaryota"/>
</dbReference>
<dbReference type="OMA" id="AWKAGAC"/>
<dbReference type="Pfam" id="PF01485">
    <property type="entry name" value="IBR"/>
    <property type="match status" value="1"/>
</dbReference>
<dbReference type="InterPro" id="IPR017907">
    <property type="entry name" value="Znf_RING_CS"/>
</dbReference>
<accession>A8N8A8</accession>
<dbReference type="SUPFAM" id="SSF57850">
    <property type="entry name" value="RING/U-box"/>
    <property type="match status" value="3"/>
</dbReference>
<dbReference type="PROSITE" id="PS50089">
    <property type="entry name" value="ZF_RING_2"/>
    <property type="match status" value="1"/>
</dbReference>
<comment type="caution">
    <text evidence="15">The sequence shown here is derived from an EMBL/GenBank/DDBJ whole genome shotgun (WGS) entry which is preliminary data.</text>
</comment>
<dbReference type="InterPro" id="IPR044066">
    <property type="entry name" value="TRIAD_supradom"/>
</dbReference>
<evidence type="ECO:0000256" key="5">
    <source>
        <dbReference type="ARBA" id="ARBA00022737"/>
    </source>
</evidence>
<feature type="compositionally biased region" description="Basic and acidic residues" evidence="11">
    <location>
        <begin position="89"/>
        <end position="100"/>
    </location>
</feature>
<name>A8N8A8_COPC7</name>
<dbReference type="Gene3D" id="3.30.40.10">
    <property type="entry name" value="Zinc/RING finger domain, C3HC4 (zinc finger)"/>
    <property type="match status" value="1"/>
</dbReference>
<dbReference type="STRING" id="240176.A8N8A8"/>
<dbReference type="HOGENOM" id="CLU_004235_0_0_1"/>
<evidence type="ECO:0000259" key="12">
    <source>
        <dbReference type="PROSITE" id="PS50089"/>
    </source>
</evidence>
<dbReference type="Gene3D" id="4.10.1000.10">
    <property type="entry name" value="Zinc finger, CCCH-type"/>
    <property type="match status" value="1"/>
</dbReference>
<feature type="domain" description="RING-type" evidence="12">
    <location>
        <begin position="779"/>
        <end position="820"/>
    </location>
</feature>
<dbReference type="EC" id="2.3.2.31" evidence="2"/>
<evidence type="ECO:0000256" key="6">
    <source>
        <dbReference type="ARBA" id="ARBA00022771"/>
    </source>
</evidence>
<dbReference type="Pfam" id="PF26200">
    <property type="entry name" value="Rcat_RNF216"/>
    <property type="match status" value="1"/>
</dbReference>
<evidence type="ECO:0000256" key="3">
    <source>
        <dbReference type="ARBA" id="ARBA00022679"/>
    </source>
</evidence>
<dbReference type="SMART" id="SM00356">
    <property type="entry name" value="ZnF_C3H1"/>
    <property type="match status" value="1"/>
</dbReference>
<dbReference type="InterPro" id="IPR002867">
    <property type="entry name" value="IBR_dom"/>
</dbReference>
<dbReference type="VEuPathDB" id="FungiDB:CC1G_03955"/>